<sequence length="888" mass="95522">MPTPTVGRDAELRATRALLVATAAGRATTAFVTGEIGVGKSALLDAVTGQARALGFAVATARATRLESDLRGGVAGQLADGLRAAPVEALDDLHRAVRRALGRGPLLLAVDDVHLSDSWSLRCLAYLLRRVHDEPLAVVLTAATGQSPAGEVALPELTGGHTATVELAGLDVAAVGELLGDPATARACHEVTGGNPYLLRALRRELTPDADIGTLGSPDIGQILRVRLRPYEGATELVRATAVLGADATVDRVATMAGVEPRRALRIIDALVRLHVFRDDYPIAFVHPFLRNSVLADLPVATRAADHARAAKLLADAGAPDTRVAEHLRAARAIPLPWAVDVLRRAARQATHDGRLDAAQDYLERALEERLTSDERLAVQLELVHVTYVVDQAEGMAKLRDALAHADDARSAAGQAVSMLLRLCSAPEARLALSIGLQLVSRLSSQEHDESWELRTMSYLAGVGNNVGLALRASMFTEELESEVPNSPRLRQVHSALMSLGHALRGDSADKAVQHAAEALDGDRVDVFTQPFVFTVSTCFMADAPDLSDRFRRMIGSEAEPHDYHLRKGTAVSLAHGMDYLAKGDLVRAKTFLKWQLRLFDELHAVDVCPMAILCAARLAEVLVDLGRFEESRDLLARHGFAGELPEMFQHNVTLFARGKLKLATGDAAGALADLSECGRRLTASKIDSPAILPWRALAVRARLALGMREDAARLALEDLERAKRWGTPRAMGTALIAVGLTSDDEPAVRALRKAVEYLTESAARLLHAEALFELGARLRRRGQPERAIPHLRKAVEVSAKCESKPLIGRAADELRACEPATARGTAHGLTRQETRVAGMAARGLTNRQIAEALFLTRRTVELHLSGAYRKLGITGRADLAAALHRGD</sequence>
<dbReference type="InterPro" id="IPR000792">
    <property type="entry name" value="Tscrpt_reg_LuxR_C"/>
</dbReference>
<dbReference type="InterPro" id="IPR027417">
    <property type="entry name" value="P-loop_NTPase"/>
</dbReference>
<gene>
    <name evidence="5" type="ORF">GCM10010492_46760</name>
</gene>
<dbReference type="Gene3D" id="1.25.40.10">
    <property type="entry name" value="Tetratricopeptide repeat domain"/>
    <property type="match status" value="1"/>
</dbReference>
<dbReference type="InterPro" id="IPR016032">
    <property type="entry name" value="Sig_transdc_resp-reg_C-effctor"/>
</dbReference>
<evidence type="ECO:0000256" key="1">
    <source>
        <dbReference type="ARBA" id="ARBA00022741"/>
    </source>
</evidence>
<evidence type="ECO:0000313" key="5">
    <source>
        <dbReference type="EMBL" id="GAA0242169.1"/>
    </source>
</evidence>
<evidence type="ECO:0000313" key="6">
    <source>
        <dbReference type="Proteomes" id="UP001500416"/>
    </source>
</evidence>
<feature type="repeat" description="TPR" evidence="3">
    <location>
        <begin position="769"/>
        <end position="802"/>
    </location>
</feature>
<organism evidence="5 6">
    <name type="scientific">Saccharothrix mutabilis subsp. mutabilis</name>
    <dbReference type="NCBI Taxonomy" id="66855"/>
    <lineage>
        <taxon>Bacteria</taxon>
        <taxon>Bacillati</taxon>
        <taxon>Actinomycetota</taxon>
        <taxon>Actinomycetes</taxon>
        <taxon>Pseudonocardiales</taxon>
        <taxon>Pseudonocardiaceae</taxon>
        <taxon>Saccharothrix</taxon>
    </lineage>
</organism>
<dbReference type="PRINTS" id="PR00038">
    <property type="entry name" value="HTHLUXR"/>
</dbReference>
<dbReference type="PANTHER" id="PTHR16305:SF35">
    <property type="entry name" value="TRANSCRIPTIONAL ACTIVATOR DOMAIN"/>
    <property type="match status" value="1"/>
</dbReference>
<keyword evidence="6" id="KW-1185">Reference proteome</keyword>
<feature type="domain" description="HTH luxR-type" evidence="4">
    <location>
        <begin position="823"/>
        <end position="888"/>
    </location>
</feature>
<dbReference type="Pfam" id="PF13191">
    <property type="entry name" value="AAA_16"/>
    <property type="match status" value="1"/>
</dbReference>
<dbReference type="Pfam" id="PF00196">
    <property type="entry name" value="GerE"/>
    <property type="match status" value="1"/>
</dbReference>
<keyword evidence="3" id="KW-0802">TPR repeat</keyword>
<dbReference type="SUPFAM" id="SSF46894">
    <property type="entry name" value="C-terminal effector domain of the bipartite response regulators"/>
    <property type="match status" value="1"/>
</dbReference>
<proteinExistence type="predicted"/>
<dbReference type="CDD" id="cd06170">
    <property type="entry name" value="LuxR_C_like"/>
    <property type="match status" value="1"/>
</dbReference>
<dbReference type="SUPFAM" id="SSF52540">
    <property type="entry name" value="P-loop containing nucleoside triphosphate hydrolases"/>
    <property type="match status" value="1"/>
</dbReference>
<dbReference type="SUPFAM" id="SSF48452">
    <property type="entry name" value="TPR-like"/>
    <property type="match status" value="1"/>
</dbReference>
<evidence type="ECO:0000259" key="4">
    <source>
        <dbReference type="PROSITE" id="PS50043"/>
    </source>
</evidence>
<evidence type="ECO:0000256" key="2">
    <source>
        <dbReference type="ARBA" id="ARBA00022840"/>
    </source>
</evidence>
<dbReference type="Proteomes" id="UP001500416">
    <property type="component" value="Unassembled WGS sequence"/>
</dbReference>
<evidence type="ECO:0000256" key="3">
    <source>
        <dbReference type="PROSITE-ProRule" id="PRU00339"/>
    </source>
</evidence>
<comment type="caution">
    <text evidence="5">The sequence shown here is derived from an EMBL/GenBank/DDBJ whole genome shotgun (WGS) entry which is preliminary data.</text>
</comment>
<reference evidence="5 6" key="1">
    <citation type="journal article" date="2019" name="Int. J. Syst. Evol. Microbiol.">
        <title>The Global Catalogue of Microorganisms (GCM) 10K type strain sequencing project: providing services to taxonomists for standard genome sequencing and annotation.</title>
        <authorList>
            <consortium name="The Broad Institute Genomics Platform"/>
            <consortium name="The Broad Institute Genome Sequencing Center for Infectious Disease"/>
            <person name="Wu L."/>
            <person name="Ma J."/>
        </authorList>
    </citation>
    <scope>NUCLEOTIDE SEQUENCE [LARGE SCALE GENOMIC DNA]</scope>
    <source>
        <strain evidence="5 6">JCM 3380</strain>
    </source>
</reference>
<dbReference type="InterPro" id="IPR041664">
    <property type="entry name" value="AAA_16"/>
</dbReference>
<name>A0ABN0U8J5_9PSEU</name>
<dbReference type="PANTHER" id="PTHR16305">
    <property type="entry name" value="TESTICULAR SOLUBLE ADENYLYL CYCLASE"/>
    <property type="match status" value="1"/>
</dbReference>
<keyword evidence="2" id="KW-0067">ATP-binding</keyword>
<protein>
    <submittedName>
        <fullName evidence="5">LuxR family transcriptional regulator</fullName>
    </submittedName>
</protein>
<dbReference type="InterPro" id="IPR036388">
    <property type="entry name" value="WH-like_DNA-bd_sf"/>
</dbReference>
<dbReference type="InterPro" id="IPR019734">
    <property type="entry name" value="TPR_rpt"/>
</dbReference>
<accession>A0ABN0U8J5</accession>
<dbReference type="InterPro" id="IPR011990">
    <property type="entry name" value="TPR-like_helical_dom_sf"/>
</dbReference>
<dbReference type="EMBL" id="BAAABU010000011">
    <property type="protein sequence ID" value="GAA0242169.1"/>
    <property type="molecule type" value="Genomic_DNA"/>
</dbReference>
<dbReference type="Gene3D" id="1.10.10.10">
    <property type="entry name" value="Winged helix-like DNA-binding domain superfamily/Winged helix DNA-binding domain"/>
    <property type="match status" value="1"/>
</dbReference>
<dbReference type="Gene3D" id="3.40.50.300">
    <property type="entry name" value="P-loop containing nucleotide triphosphate hydrolases"/>
    <property type="match status" value="1"/>
</dbReference>
<dbReference type="SMART" id="SM00421">
    <property type="entry name" value="HTH_LUXR"/>
    <property type="match status" value="1"/>
</dbReference>
<dbReference type="PROSITE" id="PS50043">
    <property type="entry name" value="HTH_LUXR_2"/>
    <property type="match status" value="1"/>
</dbReference>
<dbReference type="PROSITE" id="PS50005">
    <property type="entry name" value="TPR"/>
    <property type="match status" value="1"/>
</dbReference>
<keyword evidence="1" id="KW-0547">Nucleotide-binding</keyword>